<evidence type="ECO:0000256" key="2">
    <source>
        <dbReference type="ARBA" id="ARBA00023315"/>
    </source>
</evidence>
<dbReference type="InterPro" id="IPR016181">
    <property type="entry name" value="Acyl_CoA_acyltransferase"/>
</dbReference>
<dbReference type="PANTHER" id="PTHR43877">
    <property type="entry name" value="AMINOALKYLPHOSPHONATE N-ACETYLTRANSFERASE-RELATED-RELATED"/>
    <property type="match status" value="1"/>
</dbReference>
<sequence>MEITAVSVHDAEATALLRTYFDDVAGRYYGRPATEAELDEAMTEDPSDELAPPRGTLLLARLDGAAVACAGLRRHRDGFAELKRMFVLPEFRGRGIAARLLAEIERIARELGISAIRLDTRADLVEARNLYAKHGYREIPAYNDEPYAEHWFEKKLS</sequence>
<dbReference type="Proteomes" id="UP000247892">
    <property type="component" value="Unassembled WGS sequence"/>
</dbReference>
<dbReference type="PANTHER" id="PTHR43877:SF2">
    <property type="entry name" value="AMINOALKYLPHOSPHONATE N-ACETYLTRANSFERASE-RELATED"/>
    <property type="match status" value="1"/>
</dbReference>
<feature type="domain" description="N-acetyltransferase" evidence="3">
    <location>
        <begin position="15"/>
        <end position="157"/>
    </location>
</feature>
<evidence type="ECO:0000256" key="1">
    <source>
        <dbReference type="ARBA" id="ARBA00022679"/>
    </source>
</evidence>
<dbReference type="InterPro" id="IPR050832">
    <property type="entry name" value="Bact_Acetyltransf"/>
</dbReference>
<dbReference type="GO" id="GO:0016747">
    <property type="term" value="F:acyltransferase activity, transferring groups other than amino-acyl groups"/>
    <property type="evidence" value="ECO:0007669"/>
    <property type="project" value="InterPro"/>
</dbReference>
<comment type="caution">
    <text evidence="4">The sequence shown here is derived from an EMBL/GenBank/DDBJ whole genome shotgun (WGS) entry which is preliminary data.</text>
</comment>
<dbReference type="SUPFAM" id="SSF55729">
    <property type="entry name" value="Acyl-CoA N-acyltransferases (Nat)"/>
    <property type="match status" value="1"/>
</dbReference>
<keyword evidence="1 4" id="KW-0808">Transferase</keyword>
<keyword evidence="5" id="KW-1185">Reference proteome</keyword>
<dbReference type="EMBL" id="MASU01000003">
    <property type="protein sequence ID" value="PXY37308.1"/>
    <property type="molecule type" value="Genomic_DNA"/>
</dbReference>
<evidence type="ECO:0000313" key="5">
    <source>
        <dbReference type="Proteomes" id="UP000247892"/>
    </source>
</evidence>
<evidence type="ECO:0000313" key="4">
    <source>
        <dbReference type="EMBL" id="PXY37308.1"/>
    </source>
</evidence>
<gene>
    <name evidence="4" type="ORF">BA062_06100</name>
</gene>
<proteinExistence type="predicted"/>
<evidence type="ECO:0000259" key="3">
    <source>
        <dbReference type="PROSITE" id="PS51186"/>
    </source>
</evidence>
<dbReference type="Gene3D" id="3.40.630.30">
    <property type="match status" value="1"/>
</dbReference>
<dbReference type="PROSITE" id="PS51186">
    <property type="entry name" value="GNAT"/>
    <property type="match status" value="1"/>
</dbReference>
<protein>
    <submittedName>
        <fullName evidence="4">GCN5 family acetyltransferase</fullName>
    </submittedName>
</protein>
<reference evidence="4 5" key="1">
    <citation type="submission" date="2016-07" db="EMBL/GenBank/DDBJ databases">
        <title>Draft genome sequence of Prauserella sp. YIM 121212, isolated from alkaline soil.</title>
        <authorList>
            <person name="Ruckert C."/>
            <person name="Albersmeier A."/>
            <person name="Jiang C.-L."/>
            <person name="Jiang Y."/>
            <person name="Kalinowski J."/>
            <person name="Schneider O."/>
            <person name="Winkler A."/>
            <person name="Zotchev S.B."/>
        </authorList>
    </citation>
    <scope>NUCLEOTIDE SEQUENCE [LARGE SCALE GENOMIC DNA]</scope>
    <source>
        <strain evidence="4 5">YIM 121212</strain>
    </source>
</reference>
<keyword evidence="2" id="KW-0012">Acyltransferase</keyword>
<accession>A0A318LX63</accession>
<organism evidence="4 5">
    <name type="scientific">Prauserella flavalba</name>
    <dbReference type="NCBI Taxonomy" id="1477506"/>
    <lineage>
        <taxon>Bacteria</taxon>
        <taxon>Bacillati</taxon>
        <taxon>Actinomycetota</taxon>
        <taxon>Actinomycetes</taxon>
        <taxon>Pseudonocardiales</taxon>
        <taxon>Pseudonocardiaceae</taxon>
        <taxon>Prauserella</taxon>
    </lineage>
</organism>
<dbReference type="Pfam" id="PF00583">
    <property type="entry name" value="Acetyltransf_1"/>
    <property type="match status" value="1"/>
</dbReference>
<name>A0A318LX63_9PSEU</name>
<dbReference type="CDD" id="cd04301">
    <property type="entry name" value="NAT_SF"/>
    <property type="match status" value="1"/>
</dbReference>
<dbReference type="AlphaFoldDB" id="A0A318LX63"/>
<dbReference type="InterPro" id="IPR000182">
    <property type="entry name" value="GNAT_dom"/>
</dbReference>